<dbReference type="PANTHER" id="PTHR30273:SF2">
    <property type="entry name" value="PROTEIN FECR"/>
    <property type="match status" value="1"/>
</dbReference>
<accession>A0A412FUX6</accession>
<dbReference type="AlphaFoldDB" id="A0A412FUX6"/>
<keyword evidence="1" id="KW-1133">Transmembrane helix</keyword>
<organism evidence="4 5">
    <name type="scientific">Bacteroides caccae</name>
    <dbReference type="NCBI Taxonomy" id="47678"/>
    <lineage>
        <taxon>Bacteria</taxon>
        <taxon>Pseudomonadati</taxon>
        <taxon>Bacteroidota</taxon>
        <taxon>Bacteroidia</taxon>
        <taxon>Bacteroidales</taxon>
        <taxon>Bacteroidaceae</taxon>
        <taxon>Bacteroides</taxon>
    </lineage>
</organism>
<dbReference type="EMBL" id="QRUO01000007">
    <property type="protein sequence ID" value="RGR71986.1"/>
    <property type="molecule type" value="Genomic_DNA"/>
</dbReference>
<proteinExistence type="predicted"/>
<dbReference type="InterPro" id="IPR006860">
    <property type="entry name" value="FecR"/>
</dbReference>
<protein>
    <submittedName>
        <fullName evidence="4">FecR family protein</fullName>
    </submittedName>
</protein>
<feature type="domain" description="FecR protein" evidence="2">
    <location>
        <begin position="144"/>
        <end position="239"/>
    </location>
</feature>
<dbReference type="Pfam" id="PF16344">
    <property type="entry name" value="FecR_C"/>
    <property type="match status" value="1"/>
</dbReference>
<evidence type="ECO:0000256" key="1">
    <source>
        <dbReference type="SAM" id="Phobius"/>
    </source>
</evidence>
<evidence type="ECO:0000259" key="3">
    <source>
        <dbReference type="Pfam" id="PF16344"/>
    </source>
</evidence>
<dbReference type="InterPro" id="IPR032508">
    <property type="entry name" value="FecR_C"/>
</dbReference>
<feature type="transmembrane region" description="Helical" evidence="1">
    <location>
        <begin position="53"/>
        <end position="72"/>
    </location>
</feature>
<sequence>MKYSKIDIRNTVRNLIDYFKMQNEVPSQKEIVEVWSKIKEGVEKKKQRRKERYILVAITSAAAFIGCIWLGIEWHSFNNKSDISVIAAQMSNESIEGEDIRLIVSEKEVHHVKKGATVAYSQEGIVSVDEEKVSKNTTKDLYDQIIVPKGKYTRLILADGSSLHINAGTKVIYPKRFEKNRREIFVDGEIFIDVKRDESAPFIVKTAQFEVQVLGTAFDIKAYSGTFENAEVVLVRGKVNVKSKSGKELVLSPDNKATILSDGLIEESSVNAEEYVLWTEGILSLNNDPLNVILAKLGRYYGVDIDCTDDISTIKIAGKIDLECGIEAALKRISATGGFSFLKQEGAYMLKPLEKIVQ</sequence>
<evidence type="ECO:0000313" key="4">
    <source>
        <dbReference type="EMBL" id="RGR71986.1"/>
    </source>
</evidence>
<keyword evidence="1" id="KW-0472">Membrane</keyword>
<dbReference type="PANTHER" id="PTHR30273">
    <property type="entry name" value="PERIPLASMIC SIGNAL SENSOR AND SIGMA FACTOR ACTIVATOR FECR-RELATED"/>
    <property type="match status" value="1"/>
</dbReference>
<dbReference type="Gene3D" id="3.55.50.30">
    <property type="match status" value="1"/>
</dbReference>
<gene>
    <name evidence="4" type="ORF">DWY26_09235</name>
</gene>
<keyword evidence="1" id="KW-0812">Transmembrane</keyword>
<comment type="caution">
    <text evidence="4">The sequence shown here is derived from an EMBL/GenBank/DDBJ whole genome shotgun (WGS) entry which is preliminary data.</text>
</comment>
<dbReference type="Pfam" id="PF04773">
    <property type="entry name" value="FecR"/>
    <property type="match status" value="1"/>
</dbReference>
<reference evidence="4 5" key="1">
    <citation type="submission" date="2018-08" db="EMBL/GenBank/DDBJ databases">
        <title>A genome reference for cultivated species of the human gut microbiota.</title>
        <authorList>
            <person name="Zou Y."/>
            <person name="Xue W."/>
            <person name="Luo G."/>
        </authorList>
    </citation>
    <scope>NUCLEOTIDE SEQUENCE [LARGE SCALE GENOMIC DNA]</scope>
    <source>
        <strain evidence="4 5">AF24-29LB</strain>
    </source>
</reference>
<dbReference type="RefSeq" id="WP_122139234.1">
    <property type="nucleotide sequence ID" value="NZ_JABFHR010000008.1"/>
</dbReference>
<evidence type="ECO:0000313" key="5">
    <source>
        <dbReference type="Proteomes" id="UP000284205"/>
    </source>
</evidence>
<evidence type="ECO:0000259" key="2">
    <source>
        <dbReference type="Pfam" id="PF04773"/>
    </source>
</evidence>
<dbReference type="Proteomes" id="UP000284205">
    <property type="component" value="Unassembled WGS sequence"/>
</dbReference>
<dbReference type="InterPro" id="IPR012373">
    <property type="entry name" value="Ferrdict_sens_TM"/>
</dbReference>
<name>A0A412FUX6_9BACE</name>
<dbReference type="GO" id="GO:0016989">
    <property type="term" value="F:sigma factor antagonist activity"/>
    <property type="evidence" value="ECO:0007669"/>
    <property type="project" value="TreeGrafter"/>
</dbReference>
<dbReference type="Gene3D" id="2.60.120.1440">
    <property type="match status" value="1"/>
</dbReference>
<feature type="domain" description="Protein FecR C-terminal" evidence="3">
    <location>
        <begin position="283"/>
        <end position="346"/>
    </location>
</feature>